<organism evidence="2 3">
    <name type="scientific">Malus domestica</name>
    <name type="common">Apple</name>
    <name type="synonym">Pyrus malus</name>
    <dbReference type="NCBI Taxonomy" id="3750"/>
    <lineage>
        <taxon>Eukaryota</taxon>
        <taxon>Viridiplantae</taxon>
        <taxon>Streptophyta</taxon>
        <taxon>Embryophyta</taxon>
        <taxon>Tracheophyta</taxon>
        <taxon>Spermatophyta</taxon>
        <taxon>Magnoliopsida</taxon>
        <taxon>eudicotyledons</taxon>
        <taxon>Gunneridae</taxon>
        <taxon>Pentapetalae</taxon>
        <taxon>rosids</taxon>
        <taxon>fabids</taxon>
        <taxon>Rosales</taxon>
        <taxon>Rosaceae</taxon>
        <taxon>Amygdaloideae</taxon>
        <taxon>Maleae</taxon>
        <taxon>Malus</taxon>
    </lineage>
</organism>
<dbReference type="InterPro" id="IPR050317">
    <property type="entry name" value="Plant_Fungal_Acyltransferase"/>
</dbReference>
<dbReference type="PANTHER" id="PTHR31642:SF259">
    <property type="entry name" value="PROTEIN ECERIFERUM 2"/>
    <property type="match status" value="1"/>
</dbReference>
<proteinExistence type="inferred from homology"/>
<comment type="caution">
    <text evidence="2">The sequence shown here is derived from an EMBL/GenBank/DDBJ whole genome shotgun (WGS) entry which is preliminary data.</text>
</comment>
<evidence type="ECO:0000256" key="1">
    <source>
        <dbReference type="ARBA" id="ARBA00009861"/>
    </source>
</evidence>
<dbReference type="GO" id="GO:0016747">
    <property type="term" value="F:acyltransferase activity, transferring groups other than amino-acyl groups"/>
    <property type="evidence" value="ECO:0007669"/>
    <property type="project" value="TreeGrafter"/>
</dbReference>
<sequence length="439" mass="48837">MVSSTSLRLSSVVPATMTGDENKVHELTNMDLAMKLHYIKGVYFFKSEAVEGLTIYDLKKPMFELLQLHITASGRIRITETGRPFIKCNDGGVRIVEAHSEETVDEWFARAVEDSSLFDGLAYNQSLGPDLGYSPLVFLQFTWFKCGGMAVGLSWANVLGDAFSASDFMNMWGKIMAGHVPRKLLHVPPPGKHEFPSLSSVPKTPFSLKRVDPVGDYWVTPNNYKMRKHIFHVSAEKLDHLVSNISCPPSNQSAKVSSAFEVLSAIIWKTLSKIKESSEQIRRVTICTKNAHKGEFEIRTNDMVWSTVEANFLVAEAEMSDLVELMMNKRAEENGAIEEMTGREEGGINSDFIAYGAKLTFMNLEEAEIYRLELKGQKPVYANYGVSGVGDEGLVLVLPASTNNVGRLVSVVLPENQLAQLKSELQRNWRLVLVLPAPA</sequence>
<dbReference type="Pfam" id="PF02458">
    <property type="entry name" value="Transferase"/>
    <property type="match status" value="1"/>
</dbReference>
<name>A0A498HUC3_MALDO</name>
<comment type="similarity">
    <text evidence="1">Belongs to the plant acyltransferase family.</text>
</comment>
<protein>
    <submittedName>
        <fullName evidence="2">Uncharacterized protein</fullName>
    </submittedName>
</protein>
<dbReference type="STRING" id="3750.A0A498HUC3"/>
<dbReference type="InterPro" id="IPR023213">
    <property type="entry name" value="CAT-like_dom_sf"/>
</dbReference>
<dbReference type="Gene3D" id="3.30.559.10">
    <property type="entry name" value="Chloramphenicol acetyltransferase-like domain"/>
    <property type="match status" value="2"/>
</dbReference>
<evidence type="ECO:0000313" key="3">
    <source>
        <dbReference type="Proteomes" id="UP000290289"/>
    </source>
</evidence>
<dbReference type="EMBL" id="RDQH01000341">
    <property type="protein sequence ID" value="RXH73864.1"/>
    <property type="molecule type" value="Genomic_DNA"/>
</dbReference>
<accession>A0A498HUC3</accession>
<keyword evidence="3" id="KW-1185">Reference proteome</keyword>
<reference evidence="2 3" key="1">
    <citation type="submission" date="2018-10" db="EMBL/GenBank/DDBJ databases">
        <title>A high-quality apple genome assembly.</title>
        <authorList>
            <person name="Hu J."/>
        </authorList>
    </citation>
    <scope>NUCLEOTIDE SEQUENCE [LARGE SCALE GENOMIC DNA]</scope>
    <source>
        <strain evidence="3">cv. HFTH1</strain>
        <tissue evidence="2">Young leaf</tissue>
    </source>
</reference>
<gene>
    <name evidence="2" type="ORF">DVH24_016686</name>
</gene>
<evidence type="ECO:0000313" key="2">
    <source>
        <dbReference type="EMBL" id="RXH73864.1"/>
    </source>
</evidence>
<dbReference type="AlphaFoldDB" id="A0A498HUC3"/>
<dbReference type="PANTHER" id="PTHR31642">
    <property type="entry name" value="TRICHOTHECENE 3-O-ACETYLTRANSFERASE"/>
    <property type="match status" value="1"/>
</dbReference>
<dbReference type="Proteomes" id="UP000290289">
    <property type="component" value="Chromosome 15"/>
</dbReference>